<protein>
    <submittedName>
        <fullName evidence="1">Uncharacterized protein</fullName>
    </submittedName>
</protein>
<name>A0AAV2ENS4_9ROSI</name>
<keyword evidence="2" id="KW-1185">Reference proteome</keyword>
<accession>A0AAV2ENS4</accession>
<reference evidence="1 2" key="1">
    <citation type="submission" date="2024-04" db="EMBL/GenBank/DDBJ databases">
        <authorList>
            <person name="Fracassetti M."/>
        </authorList>
    </citation>
    <scope>NUCLEOTIDE SEQUENCE [LARGE SCALE GENOMIC DNA]</scope>
</reference>
<organism evidence="1 2">
    <name type="scientific">Linum trigynum</name>
    <dbReference type="NCBI Taxonomy" id="586398"/>
    <lineage>
        <taxon>Eukaryota</taxon>
        <taxon>Viridiplantae</taxon>
        <taxon>Streptophyta</taxon>
        <taxon>Embryophyta</taxon>
        <taxon>Tracheophyta</taxon>
        <taxon>Spermatophyta</taxon>
        <taxon>Magnoliopsida</taxon>
        <taxon>eudicotyledons</taxon>
        <taxon>Gunneridae</taxon>
        <taxon>Pentapetalae</taxon>
        <taxon>rosids</taxon>
        <taxon>fabids</taxon>
        <taxon>Malpighiales</taxon>
        <taxon>Linaceae</taxon>
        <taxon>Linum</taxon>
    </lineage>
</organism>
<dbReference type="AlphaFoldDB" id="A0AAV2ENS4"/>
<evidence type="ECO:0000313" key="2">
    <source>
        <dbReference type="Proteomes" id="UP001497516"/>
    </source>
</evidence>
<proteinExistence type="predicted"/>
<gene>
    <name evidence="1" type="ORF">LTRI10_LOCUS28606</name>
</gene>
<evidence type="ECO:0000313" key="1">
    <source>
        <dbReference type="EMBL" id="CAL1387633.1"/>
    </source>
</evidence>
<dbReference type="EMBL" id="OZ034818">
    <property type="protein sequence ID" value="CAL1387633.1"/>
    <property type="molecule type" value="Genomic_DNA"/>
</dbReference>
<sequence length="111" mass="11773">MDVTNQPPKRGFSSIYGDSGLKGVESFEISGFAKQVCLGVENLVREKCESGFKTTGDNARKSVLKKDGHILNSNRVASDIGIGDGVESVANDIGIGDGVENVVSLVSTLRW</sequence>
<dbReference type="Proteomes" id="UP001497516">
    <property type="component" value="Chromosome 5"/>
</dbReference>